<evidence type="ECO:0000256" key="1">
    <source>
        <dbReference type="SAM" id="MobiDB-lite"/>
    </source>
</evidence>
<name>A0A4Y7TD57_COPMI</name>
<reference evidence="2 3" key="1">
    <citation type="journal article" date="2019" name="Nat. Ecol. Evol.">
        <title>Megaphylogeny resolves global patterns of mushroom evolution.</title>
        <authorList>
            <person name="Varga T."/>
            <person name="Krizsan K."/>
            <person name="Foldi C."/>
            <person name="Dima B."/>
            <person name="Sanchez-Garcia M."/>
            <person name="Sanchez-Ramirez S."/>
            <person name="Szollosi G.J."/>
            <person name="Szarkandi J.G."/>
            <person name="Papp V."/>
            <person name="Albert L."/>
            <person name="Andreopoulos W."/>
            <person name="Angelini C."/>
            <person name="Antonin V."/>
            <person name="Barry K.W."/>
            <person name="Bougher N.L."/>
            <person name="Buchanan P."/>
            <person name="Buyck B."/>
            <person name="Bense V."/>
            <person name="Catcheside P."/>
            <person name="Chovatia M."/>
            <person name="Cooper J."/>
            <person name="Damon W."/>
            <person name="Desjardin D."/>
            <person name="Finy P."/>
            <person name="Geml J."/>
            <person name="Haridas S."/>
            <person name="Hughes K."/>
            <person name="Justo A."/>
            <person name="Karasinski D."/>
            <person name="Kautmanova I."/>
            <person name="Kiss B."/>
            <person name="Kocsube S."/>
            <person name="Kotiranta H."/>
            <person name="LaButti K.M."/>
            <person name="Lechner B.E."/>
            <person name="Liimatainen K."/>
            <person name="Lipzen A."/>
            <person name="Lukacs Z."/>
            <person name="Mihaltcheva S."/>
            <person name="Morgado L.N."/>
            <person name="Niskanen T."/>
            <person name="Noordeloos M.E."/>
            <person name="Ohm R.A."/>
            <person name="Ortiz-Santana B."/>
            <person name="Ovrebo C."/>
            <person name="Racz N."/>
            <person name="Riley R."/>
            <person name="Savchenko A."/>
            <person name="Shiryaev A."/>
            <person name="Soop K."/>
            <person name="Spirin V."/>
            <person name="Szebenyi C."/>
            <person name="Tomsovsky M."/>
            <person name="Tulloss R.E."/>
            <person name="Uehling J."/>
            <person name="Grigoriev I.V."/>
            <person name="Vagvolgyi C."/>
            <person name="Papp T."/>
            <person name="Martin F.M."/>
            <person name="Miettinen O."/>
            <person name="Hibbett D.S."/>
            <person name="Nagy L.G."/>
        </authorList>
    </citation>
    <scope>NUCLEOTIDE SEQUENCE [LARGE SCALE GENOMIC DNA]</scope>
    <source>
        <strain evidence="2 3">FP101781</strain>
    </source>
</reference>
<feature type="region of interest" description="Disordered" evidence="1">
    <location>
        <begin position="121"/>
        <end position="158"/>
    </location>
</feature>
<dbReference type="Proteomes" id="UP000298030">
    <property type="component" value="Unassembled WGS sequence"/>
</dbReference>
<keyword evidence="3" id="KW-1185">Reference proteome</keyword>
<organism evidence="2 3">
    <name type="scientific">Coprinellus micaceus</name>
    <name type="common">Glistening ink-cap mushroom</name>
    <name type="synonym">Coprinus micaceus</name>
    <dbReference type="NCBI Taxonomy" id="71717"/>
    <lineage>
        <taxon>Eukaryota</taxon>
        <taxon>Fungi</taxon>
        <taxon>Dikarya</taxon>
        <taxon>Basidiomycota</taxon>
        <taxon>Agaricomycotina</taxon>
        <taxon>Agaricomycetes</taxon>
        <taxon>Agaricomycetidae</taxon>
        <taxon>Agaricales</taxon>
        <taxon>Agaricineae</taxon>
        <taxon>Psathyrellaceae</taxon>
        <taxon>Coprinellus</taxon>
    </lineage>
</organism>
<accession>A0A4Y7TD57</accession>
<feature type="compositionally biased region" description="Acidic residues" evidence="1">
    <location>
        <begin position="121"/>
        <end position="130"/>
    </location>
</feature>
<comment type="caution">
    <text evidence="2">The sequence shown here is derived from an EMBL/GenBank/DDBJ whole genome shotgun (WGS) entry which is preliminary data.</text>
</comment>
<dbReference type="AlphaFoldDB" id="A0A4Y7TD57"/>
<dbReference type="EMBL" id="QPFP01000016">
    <property type="protein sequence ID" value="TEB32105.1"/>
    <property type="molecule type" value="Genomic_DNA"/>
</dbReference>
<evidence type="ECO:0000313" key="2">
    <source>
        <dbReference type="EMBL" id="TEB32105.1"/>
    </source>
</evidence>
<proteinExistence type="predicted"/>
<evidence type="ECO:0000313" key="3">
    <source>
        <dbReference type="Proteomes" id="UP000298030"/>
    </source>
</evidence>
<gene>
    <name evidence="2" type="ORF">FA13DRAFT_1790944</name>
</gene>
<dbReference type="OrthoDB" id="3114067at2759"/>
<protein>
    <submittedName>
        <fullName evidence="2">Uncharacterized protein</fullName>
    </submittedName>
</protein>
<sequence length="158" mass="17025">MRYIDQRSLKEALEKENATGSLTNGQFGSQLKPPTMLAKHRLFCATSPRRPSTLPNNLCVARNDLGNTPGKPSIIQCKGCGAIIHLGPIDMGTNAFAEHLAMRHTAEECNNLELKGYDYGGEEDANEEDSGYGGVDEINNAGEESTLVVDISGGRSKD</sequence>